<dbReference type="HOGENOM" id="CLU_000604_1_22_2"/>
<dbReference type="Proteomes" id="UP000002061">
    <property type="component" value="Chromosome"/>
</dbReference>
<proteinExistence type="inferred from homology"/>
<evidence type="ECO:0000256" key="2">
    <source>
        <dbReference type="ARBA" id="ARBA00005417"/>
    </source>
</evidence>
<dbReference type="InterPro" id="IPR050095">
    <property type="entry name" value="ECF_ABC_transporter_ATP-bd"/>
</dbReference>
<dbReference type="InterPro" id="IPR003593">
    <property type="entry name" value="AAA+_ATPase"/>
</dbReference>
<dbReference type="PROSITE" id="PS00211">
    <property type="entry name" value="ABC_TRANSPORTER_1"/>
    <property type="match status" value="1"/>
</dbReference>
<gene>
    <name evidence="11" type="ordered locus">Metin_0308</name>
</gene>
<dbReference type="PANTHER" id="PTHR43553">
    <property type="entry name" value="HEAVY METAL TRANSPORTER"/>
    <property type="match status" value="1"/>
</dbReference>
<dbReference type="GO" id="GO:0042626">
    <property type="term" value="F:ATPase-coupled transmembrane transporter activity"/>
    <property type="evidence" value="ECO:0007669"/>
    <property type="project" value="TreeGrafter"/>
</dbReference>
<evidence type="ECO:0000256" key="6">
    <source>
        <dbReference type="ARBA" id="ARBA00022840"/>
    </source>
</evidence>
<evidence type="ECO:0000256" key="1">
    <source>
        <dbReference type="ARBA" id="ARBA00004202"/>
    </source>
</evidence>
<dbReference type="CDD" id="cd03225">
    <property type="entry name" value="ABC_cobalt_CbiO_domain1"/>
    <property type="match status" value="1"/>
</dbReference>
<keyword evidence="4" id="KW-1003">Cell membrane</keyword>
<reference evidence="11" key="1">
    <citation type="submission" date="2010-04" db="EMBL/GenBank/DDBJ databases">
        <title>Complete sequence of Methanocaldococcus infernus ME.</title>
        <authorList>
            <consortium name="US DOE Joint Genome Institute"/>
            <person name="Lucas S."/>
            <person name="Copeland A."/>
            <person name="Lapidus A."/>
            <person name="Cheng J.-F."/>
            <person name="Bruce D."/>
            <person name="Goodwin L."/>
            <person name="Pitluck S."/>
            <person name="Munk A.C."/>
            <person name="Detter J.C."/>
            <person name="Han C."/>
            <person name="Tapia R."/>
            <person name="Land M."/>
            <person name="Hauser L."/>
            <person name="Kyrpides N."/>
            <person name="Mikhailova N."/>
            <person name="Sieprawska-Lupa M."/>
            <person name="Whitman W.B."/>
            <person name="Woyke T."/>
        </authorList>
    </citation>
    <scope>NUCLEOTIDE SEQUENCE [LARGE SCALE GENOMIC DNA]</scope>
    <source>
        <strain evidence="11">ME</strain>
    </source>
</reference>
<dbReference type="InterPro" id="IPR003439">
    <property type="entry name" value="ABC_transporter-like_ATP-bd"/>
</dbReference>
<dbReference type="Pfam" id="PF00005">
    <property type="entry name" value="ABC_tran"/>
    <property type="match status" value="1"/>
</dbReference>
<evidence type="ECO:0000256" key="5">
    <source>
        <dbReference type="ARBA" id="ARBA00022741"/>
    </source>
</evidence>
<dbReference type="GeneID" id="9131310"/>
<evidence type="ECO:0000259" key="10">
    <source>
        <dbReference type="PROSITE" id="PS50893"/>
    </source>
</evidence>
<dbReference type="RefSeq" id="WP_013099724.1">
    <property type="nucleotide sequence ID" value="NC_014122.1"/>
</dbReference>
<keyword evidence="5" id="KW-0547">Nucleotide-binding</keyword>
<comment type="similarity">
    <text evidence="2">Belongs to the ABC transporter superfamily.</text>
</comment>
<dbReference type="GO" id="GO:0016887">
    <property type="term" value="F:ATP hydrolysis activity"/>
    <property type="evidence" value="ECO:0007669"/>
    <property type="project" value="InterPro"/>
</dbReference>
<dbReference type="SUPFAM" id="SSF52540">
    <property type="entry name" value="P-loop containing nucleoside triphosphate hydrolases"/>
    <property type="match status" value="1"/>
</dbReference>
<dbReference type="AlphaFoldDB" id="D5VQX5"/>
<organism evidence="11 12">
    <name type="scientific">Methanocaldococcus infernus (strain DSM 11812 / JCM 15783 / ME)</name>
    <dbReference type="NCBI Taxonomy" id="573063"/>
    <lineage>
        <taxon>Archaea</taxon>
        <taxon>Methanobacteriati</taxon>
        <taxon>Methanobacteriota</taxon>
        <taxon>Methanomada group</taxon>
        <taxon>Methanococci</taxon>
        <taxon>Methanococcales</taxon>
        <taxon>Methanocaldococcaceae</taxon>
        <taxon>Methanocaldococcus</taxon>
    </lineage>
</organism>
<dbReference type="OrthoDB" id="18209at2157"/>
<dbReference type="EMBL" id="CP002009">
    <property type="protein sequence ID" value="ADG12978.1"/>
    <property type="molecule type" value="Genomic_DNA"/>
</dbReference>
<accession>D5VQX5</accession>
<dbReference type="GO" id="GO:0043190">
    <property type="term" value="C:ATP-binding cassette (ABC) transporter complex"/>
    <property type="evidence" value="ECO:0007669"/>
    <property type="project" value="TreeGrafter"/>
</dbReference>
<evidence type="ECO:0000256" key="9">
    <source>
        <dbReference type="ARBA" id="ARBA00025157"/>
    </source>
</evidence>
<comment type="subcellular location">
    <subcellularLocation>
        <location evidence="1">Cell membrane</location>
        <topology evidence="1">Peripheral membrane protein</topology>
    </subcellularLocation>
</comment>
<dbReference type="PANTHER" id="PTHR43553:SF27">
    <property type="entry name" value="ENERGY-COUPLING FACTOR TRANSPORTER ATP-BINDING PROTEIN ECFA2"/>
    <property type="match status" value="1"/>
</dbReference>
<feature type="domain" description="ABC transporter" evidence="10">
    <location>
        <begin position="5"/>
        <end position="241"/>
    </location>
</feature>
<dbReference type="FunFam" id="3.40.50.300:FF:000224">
    <property type="entry name" value="Energy-coupling factor transporter ATP-binding protein EcfA"/>
    <property type="match status" value="1"/>
</dbReference>
<evidence type="ECO:0000256" key="8">
    <source>
        <dbReference type="ARBA" id="ARBA00023136"/>
    </source>
</evidence>
<evidence type="ECO:0000256" key="3">
    <source>
        <dbReference type="ARBA" id="ARBA00022448"/>
    </source>
</evidence>
<dbReference type="InterPro" id="IPR015856">
    <property type="entry name" value="ABC_transpr_CbiO/EcfA_su"/>
</dbReference>
<keyword evidence="8" id="KW-0472">Membrane</keyword>
<dbReference type="SMART" id="SM00382">
    <property type="entry name" value="AAA"/>
    <property type="match status" value="1"/>
</dbReference>
<protein>
    <submittedName>
        <fullName evidence="11">ABC transporter related protein</fullName>
    </submittedName>
</protein>
<comment type="function">
    <text evidence="9">Probably part of an ABC transporter complex. Responsible for energy coupling to the transport system.</text>
</comment>
<keyword evidence="3" id="KW-0813">Transport</keyword>
<evidence type="ECO:0000313" key="11">
    <source>
        <dbReference type="EMBL" id="ADG12978.1"/>
    </source>
</evidence>
<dbReference type="PROSITE" id="PS50893">
    <property type="entry name" value="ABC_TRANSPORTER_2"/>
    <property type="match status" value="1"/>
</dbReference>
<name>D5VQX5_METIM</name>
<dbReference type="InterPro" id="IPR027417">
    <property type="entry name" value="P-loop_NTPase"/>
</dbReference>
<keyword evidence="12" id="KW-1185">Reference proteome</keyword>
<sequence>MKTLFELKNVYYSYGEHEVLRDINLKIYKNEVLIILGPNGAGKTTLLKIIDALILPTKGEVYFKNMKIDERKIYDPNFNKEFRKSVGFVFQNPDIMLFNPTIFDEVLYSLLQIYDKEEAIKIAEETLKKLNIYHLKDKHPYNISGGEKKKVSLACVLALNPEVILMDEPTSFLDPKSRRELVNIIRNLKNDGKTLVIVTHDLSLLHLADRCCIINKELVYDGDVDGIFSLDLEGLNLDIGDLQKLFLTLKKEGFKIDKVPLTVDEGLKILKELIN</sequence>
<dbReference type="STRING" id="573063.Metin_0308"/>
<dbReference type="KEGG" id="mif:Metin_0308"/>
<keyword evidence="7" id="KW-1278">Translocase</keyword>
<evidence type="ECO:0000313" key="12">
    <source>
        <dbReference type="Proteomes" id="UP000002061"/>
    </source>
</evidence>
<evidence type="ECO:0000256" key="4">
    <source>
        <dbReference type="ARBA" id="ARBA00022475"/>
    </source>
</evidence>
<evidence type="ECO:0000256" key="7">
    <source>
        <dbReference type="ARBA" id="ARBA00022967"/>
    </source>
</evidence>
<dbReference type="eggNOG" id="arCOG00202">
    <property type="taxonomic scope" value="Archaea"/>
</dbReference>
<dbReference type="InterPro" id="IPR017871">
    <property type="entry name" value="ABC_transporter-like_CS"/>
</dbReference>
<keyword evidence="6" id="KW-0067">ATP-binding</keyword>
<dbReference type="GO" id="GO:0005524">
    <property type="term" value="F:ATP binding"/>
    <property type="evidence" value="ECO:0007669"/>
    <property type="project" value="UniProtKB-KW"/>
</dbReference>
<dbReference type="Gene3D" id="3.40.50.300">
    <property type="entry name" value="P-loop containing nucleotide triphosphate hydrolases"/>
    <property type="match status" value="1"/>
</dbReference>